<dbReference type="Proteomes" id="UP000254937">
    <property type="component" value="Unassembled WGS sequence"/>
</dbReference>
<feature type="region of interest" description="Disordered" evidence="1">
    <location>
        <begin position="55"/>
        <end position="77"/>
    </location>
</feature>
<keyword evidence="4" id="KW-1185">Reference proteome</keyword>
<keyword evidence="2" id="KW-0812">Transmembrane</keyword>
<proteinExistence type="predicted"/>
<evidence type="ECO:0000313" key="4">
    <source>
        <dbReference type="Proteomes" id="UP000254937"/>
    </source>
</evidence>
<dbReference type="AlphaFoldDB" id="A0A370P7C3"/>
<accession>A0A370P7C3</accession>
<keyword evidence="2" id="KW-1133">Transmembrane helix</keyword>
<feature type="transmembrane region" description="Helical" evidence="2">
    <location>
        <begin position="35"/>
        <end position="55"/>
    </location>
</feature>
<dbReference type="EMBL" id="KZ851866">
    <property type="protein sequence ID" value="RDK38090.1"/>
    <property type="molecule type" value="Genomic_DNA"/>
</dbReference>
<evidence type="ECO:0000256" key="1">
    <source>
        <dbReference type="SAM" id="MobiDB-lite"/>
    </source>
</evidence>
<keyword evidence="2" id="KW-0472">Membrane</keyword>
<protein>
    <recommendedName>
        <fullName evidence="5">Transmembrane protein</fullName>
    </recommendedName>
</protein>
<organism evidence="3 4">
    <name type="scientific">Aspergillus phoenicis ATCC 13157</name>
    <dbReference type="NCBI Taxonomy" id="1353007"/>
    <lineage>
        <taxon>Eukaryota</taxon>
        <taxon>Fungi</taxon>
        <taxon>Dikarya</taxon>
        <taxon>Ascomycota</taxon>
        <taxon>Pezizomycotina</taxon>
        <taxon>Eurotiomycetes</taxon>
        <taxon>Eurotiomycetidae</taxon>
        <taxon>Eurotiales</taxon>
        <taxon>Aspergillaceae</taxon>
        <taxon>Aspergillus</taxon>
    </lineage>
</organism>
<name>A0A370P7C3_ASPPH</name>
<evidence type="ECO:0008006" key="5">
    <source>
        <dbReference type="Google" id="ProtNLM"/>
    </source>
</evidence>
<reference evidence="3 4" key="1">
    <citation type="submission" date="2018-07" db="EMBL/GenBank/DDBJ databases">
        <title>Section-level genome sequencing of Aspergillus section Nigri to investigate inter- and intra-species variation.</title>
        <authorList>
            <consortium name="DOE Joint Genome Institute"/>
            <person name="Vesth T.C."/>
            <person name="Nybo J.L."/>
            <person name="Theobald S."/>
            <person name="Frisvad J.C."/>
            <person name="Larsen T.O."/>
            <person name="Nielsen K.F."/>
            <person name="Hoof J.B."/>
            <person name="Brandl J."/>
            <person name="Salamov A."/>
            <person name="Riley R."/>
            <person name="Gladden J.M."/>
            <person name="Phatale P."/>
            <person name="Nielsen M.T."/>
            <person name="Lyhne E.K."/>
            <person name="Kogle M.E."/>
            <person name="Strasser K."/>
            <person name="McDonnell E."/>
            <person name="Barry K."/>
            <person name="Clum A."/>
            <person name="Chen C."/>
            <person name="Nolan M."/>
            <person name="Sandor L."/>
            <person name="Kuo A."/>
            <person name="Lipzen A."/>
            <person name="Hainaut M."/>
            <person name="Drula E."/>
            <person name="Tsang A."/>
            <person name="Magnuson J.K."/>
            <person name="Henrissat B."/>
            <person name="Wiebenga A."/>
            <person name="Simmons B.A."/>
            <person name="Makela M.R."/>
            <person name="De vries R.P."/>
            <person name="Grigoriev I.V."/>
            <person name="Mortensen U.H."/>
            <person name="Baker S.E."/>
            <person name="Andersen M.R."/>
        </authorList>
    </citation>
    <scope>NUCLEOTIDE SEQUENCE [LARGE SCALE GENOMIC DNA]</scope>
    <source>
        <strain evidence="3 4">ATCC 13157</strain>
    </source>
</reference>
<evidence type="ECO:0000256" key="2">
    <source>
        <dbReference type="SAM" id="Phobius"/>
    </source>
</evidence>
<evidence type="ECO:0000313" key="3">
    <source>
        <dbReference type="EMBL" id="RDK38090.1"/>
    </source>
</evidence>
<sequence length="77" mass="8539">MIYLPFHVFSVRNLTESPLSMQHGPCSSTASLPKICLSCVVLFLLMLIYLTPTLATVDDPHDDDDDKDDDKITSIPS</sequence>
<gene>
    <name evidence="3" type="ORF">M752DRAFT_80971</name>
</gene>